<organism evidence="4 5">
    <name type="scientific">Apodospora peruviana</name>
    <dbReference type="NCBI Taxonomy" id="516989"/>
    <lineage>
        <taxon>Eukaryota</taxon>
        <taxon>Fungi</taxon>
        <taxon>Dikarya</taxon>
        <taxon>Ascomycota</taxon>
        <taxon>Pezizomycotina</taxon>
        <taxon>Sordariomycetes</taxon>
        <taxon>Sordariomycetidae</taxon>
        <taxon>Sordariales</taxon>
        <taxon>Lasiosphaeriaceae</taxon>
        <taxon>Apodospora</taxon>
    </lineage>
</organism>
<comment type="caution">
    <text evidence="4">The sequence shown here is derived from an EMBL/GenBank/DDBJ whole genome shotgun (WGS) entry which is preliminary data.</text>
</comment>
<evidence type="ECO:0000313" key="4">
    <source>
        <dbReference type="EMBL" id="KAK3325560.1"/>
    </source>
</evidence>
<feature type="region of interest" description="Disordered" evidence="3">
    <location>
        <begin position="21"/>
        <end position="40"/>
    </location>
</feature>
<protein>
    <recommendedName>
        <fullName evidence="2">Copper homeostasis protein cutC homolog</fullName>
    </recommendedName>
</protein>
<evidence type="ECO:0000256" key="2">
    <source>
        <dbReference type="ARBA" id="ARBA00019014"/>
    </source>
</evidence>
<dbReference type="PANTHER" id="PTHR12598">
    <property type="entry name" value="COPPER HOMEOSTASIS PROTEIN CUTC"/>
    <property type="match status" value="1"/>
</dbReference>
<dbReference type="InterPro" id="IPR005627">
    <property type="entry name" value="CutC-like"/>
</dbReference>
<dbReference type="EMBL" id="JAUEDM010000002">
    <property type="protein sequence ID" value="KAK3325560.1"/>
    <property type="molecule type" value="Genomic_DNA"/>
</dbReference>
<accession>A0AAE0IIG5</accession>
<dbReference type="GO" id="GO:0005507">
    <property type="term" value="F:copper ion binding"/>
    <property type="evidence" value="ECO:0007669"/>
    <property type="project" value="TreeGrafter"/>
</dbReference>
<dbReference type="Pfam" id="PF03932">
    <property type="entry name" value="CutC"/>
    <property type="match status" value="1"/>
</dbReference>
<evidence type="ECO:0000313" key="5">
    <source>
        <dbReference type="Proteomes" id="UP001283341"/>
    </source>
</evidence>
<dbReference type="InterPro" id="IPR036822">
    <property type="entry name" value="CutC-like_dom_sf"/>
</dbReference>
<feature type="compositionally biased region" description="Polar residues" evidence="3">
    <location>
        <begin position="92"/>
        <end position="108"/>
    </location>
</feature>
<comment type="similarity">
    <text evidence="1">Belongs to the CutC family.</text>
</comment>
<reference evidence="4" key="1">
    <citation type="journal article" date="2023" name="Mol. Phylogenet. Evol.">
        <title>Genome-scale phylogeny and comparative genomics of the fungal order Sordariales.</title>
        <authorList>
            <person name="Hensen N."/>
            <person name="Bonometti L."/>
            <person name="Westerberg I."/>
            <person name="Brannstrom I.O."/>
            <person name="Guillou S."/>
            <person name="Cros-Aarteil S."/>
            <person name="Calhoun S."/>
            <person name="Haridas S."/>
            <person name="Kuo A."/>
            <person name="Mondo S."/>
            <person name="Pangilinan J."/>
            <person name="Riley R."/>
            <person name="LaButti K."/>
            <person name="Andreopoulos B."/>
            <person name="Lipzen A."/>
            <person name="Chen C."/>
            <person name="Yan M."/>
            <person name="Daum C."/>
            <person name="Ng V."/>
            <person name="Clum A."/>
            <person name="Steindorff A."/>
            <person name="Ohm R.A."/>
            <person name="Martin F."/>
            <person name="Silar P."/>
            <person name="Natvig D.O."/>
            <person name="Lalanne C."/>
            <person name="Gautier V."/>
            <person name="Ament-Velasquez S.L."/>
            <person name="Kruys A."/>
            <person name="Hutchinson M.I."/>
            <person name="Powell A.J."/>
            <person name="Barry K."/>
            <person name="Miller A.N."/>
            <person name="Grigoriev I.V."/>
            <person name="Debuchy R."/>
            <person name="Gladieux P."/>
            <person name="Hiltunen Thoren M."/>
            <person name="Johannesson H."/>
        </authorList>
    </citation>
    <scope>NUCLEOTIDE SEQUENCE</scope>
    <source>
        <strain evidence="4">CBS 118394</strain>
    </source>
</reference>
<dbReference type="Proteomes" id="UP001283341">
    <property type="component" value="Unassembled WGS sequence"/>
</dbReference>
<dbReference type="PANTHER" id="PTHR12598:SF0">
    <property type="entry name" value="COPPER HOMEOSTASIS PROTEIN CUTC HOMOLOG"/>
    <property type="match status" value="1"/>
</dbReference>
<proteinExistence type="inferred from homology"/>
<feature type="region of interest" description="Disordered" evidence="3">
    <location>
        <begin position="92"/>
        <end position="111"/>
    </location>
</feature>
<name>A0AAE0IIG5_9PEZI</name>
<gene>
    <name evidence="4" type="ORF">B0H66DRAFT_128608</name>
</gene>
<evidence type="ECO:0000256" key="3">
    <source>
        <dbReference type="SAM" id="MobiDB-lite"/>
    </source>
</evidence>
<evidence type="ECO:0000256" key="1">
    <source>
        <dbReference type="ARBA" id="ARBA00007768"/>
    </source>
</evidence>
<feature type="compositionally biased region" description="Low complexity" evidence="3">
    <location>
        <begin position="21"/>
        <end position="39"/>
    </location>
</feature>
<dbReference type="SUPFAM" id="SSF110395">
    <property type="entry name" value="CutC-like"/>
    <property type="match status" value="1"/>
</dbReference>
<reference evidence="4" key="2">
    <citation type="submission" date="2023-06" db="EMBL/GenBank/DDBJ databases">
        <authorList>
            <consortium name="Lawrence Berkeley National Laboratory"/>
            <person name="Haridas S."/>
            <person name="Hensen N."/>
            <person name="Bonometti L."/>
            <person name="Westerberg I."/>
            <person name="Brannstrom I.O."/>
            <person name="Guillou S."/>
            <person name="Cros-Aarteil S."/>
            <person name="Calhoun S."/>
            <person name="Kuo A."/>
            <person name="Mondo S."/>
            <person name="Pangilinan J."/>
            <person name="Riley R."/>
            <person name="Labutti K."/>
            <person name="Andreopoulos B."/>
            <person name="Lipzen A."/>
            <person name="Chen C."/>
            <person name="Yanf M."/>
            <person name="Daum C."/>
            <person name="Ng V."/>
            <person name="Clum A."/>
            <person name="Steindorff A."/>
            <person name="Ohm R."/>
            <person name="Martin F."/>
            <person name="Silar P."/>
            <person name="Natvig D."/>
            <person name="Lalanne C."/>
            <person name="Gautier V."/>
            <person name="Ament-Velasquez S.L."/>
            <person name="Kruys A."/>
            <person name="Hutchinson M.I."/>
            <person name="Powell A.J."/>
            <person name="Barry K."/>
            <person name="Miller A.N."/>
            <person name="Grigoriev I.V."/>
            <person name="Debuchy R."/>
            <person name="Gladieux P."/>
            <person name="Thoren M.H."/>
            <person name="Johannesson H."/>
        </authorList>
    </citation>
    <scope>NUCLEOTIDE SEQUENCE</scope>
    <source>
        <strain evidence="4">CBS 118394</strain>
    </source>
</reference>
<dbReference type="AlphaFoldDB" id="A0AAE0IIG5"/>
<sequence length="356" mass="37534">MSSQDAESGMGTFFDSSSSLALAATPTPTTPVPADAVATRARNPRQRLEVPVFGAADVALAVSLGAGRLELNAAGSYAAGGTTPTIQELHSARSAISSSPHHQNSGGDQQDVPLRVMIRPRGPPQEGVGDESDFVYSDAEFDDMREVIVRFTQSGLLKAASGDGFVFGVLRKGEDGRKRRVEVDVARNAELVNLARPFAAVFHRAFDDVVGETDVAEKEEEEEEEEETEVRRVLEDVRSCGFGGILTSGGPGNALDRDNAAMLGRIIRLAAIAGRENAVEIIVGGGVRSENIRALMSSLVGVEPAAERGGDGDATGVLGGVWFHSSCLLDRNGVRSFDGEEVQGLVKALAERDTDG</sequence>
<keyword evidence="5" id="KW-1185">Reference proteome</keyword>
<dbReference type="Gene3D" id="3.20.20.380">
    <property type="entry name" value="Copper homeostasis (CutC) domain"/>
    <property type="match status" value="1"/>
</dbReference>